<reference evidence="2 3" key="1">
    <citation type="submission" date="2016-05" db="EMBL/GenBank/DDBJ databases">
        <title>Genome sequencing reveals origins of a unique bacterial endosymbiosis in the earliest lineages of terrestrial Fungi.</title>
        <authorList>
            <consortium name="DOE Joint Genome Institute"/>
            <person name="Uehling J."/>
            <person name="Gryganskyi A."/>
            <person name="Hameed K."/>
            <person name="Tschaplinski T."/>
            <person name="Misztal P."/>
            <person name="Wu S."/>
            <person name="Desiro A."/>
            <person name="Vande Pol N."/>
            <person name="Du Z.-Y."/>
            <person name="Zienkiewicz A."/>
            <person name="Zienkiewicz K."/>
            <person name="Morin E."/>
            <person name="Tisserant E."/>
            <person name="Splivallo R."/>
            <person name="Hainaut M."/>
            <person name="Henrissat B."/>
            <person name="Ohm R."/>
            <person name="Kuo A."/>
            <person name="Yan J."/>
            <person name="Lipzen A."/>
            <person name="Nolan M."/>
            <person name="Labutti K."/>
            <person name="Barry K."/>
            <person name="Goldstein A."/>
            <person name="Labbe J."/>
            <person name="Schadt C."/>
            <person name="Tuskan G."/>
            <person name="Grigoriev I."/>
            <person name="Martin F."/>
            <person name="Vilgalys R."/>
            <person name="Bonito G."/>
        </authorList>
    </citation>
    <scope>NUCLEOTIDE SEQUENCE [LARGE SCALE GENOMIC DNA]</scope>
    <source>
        <strain evidence="2 3">AG-77</strain>
    </source>
</reference>
<protein>
    <submittedName>
        <fullName evidence="2">Uncharacterized protein</fullName>
    </submittedName>
</protein>
<name>A0A197K8F7_9FUNG</name>
<keyword evidence="1" id="KW-1133">Transmembrane helix</keyword>
<keyword evidence="1" id="KW-0472">Membrane</keyword>
<accession>A0A197K8F7</accession>
<sequence>MTTLVHRYKVLPQVTKNYIQLGAVMTAAGAFYYRNTIRNMYQRRAMGSAQNAKNQADVSQPAK</sequence>
<gene>
    <name evidence="2" type="ORF">K457DRAFT_29799</name>
</gene>
<organism evidence="2 3">
    <name type="scientific">Linnemannia elongata AG-77</name>
    <dbReference type="NCBI Taxonomy" id="1314771"/>
    <lineage>
        <taxon>Eukaryota</taxon>
        <taxon>Fungi</taxon>
        <taxon>Fungi incertae sedis</taxon>
        <taxon>Mucoromycota</taxon>
        <taxon>Mortierellomycotina</taxon>
        <taxon>Mortierellomycetes</taxon>
        <taxon>Mortierellales</taxon>
        <taxon>Mortierellaceae</taxon>
        <taxon>Linnemannia</taxon>
    </lineage>
</organism>
<dbReference type="AlphaFoldDB" id="A0A197K8F7"/>
<evidence type="ECO:0000313" key="3">
    <source>
        <dbReference type="Proteomes" id="UP000078512"/>
    </source>
</evidence>
<keyword evidence="3" id="KW-1185">Reference proteome</keyword>
<feature type="transmembrane region" description="Helical" evidence="1">
    <location>
        <begin position="17"/>
        <end position="34"/>
    </location>
</feature>
<evidence type="ECO:0000256" key="1">
    <source>
        <dbReference type="SAM" id="Phobius"/>
    </source>
</evidence>
<keyword evidence="1" id="KW-0812">Transmembrane</keyword>
<dbReference type="EMBL" id="KV442023">
    <property type="protein sequence ID" value="OAQ32981.1"/>
    <property type="molecule type" value="Genomic_DNA"/>
</dbReference>
<dbReference type="Proteomes" id="UP000078512">
    <property type="component" value="Unassembled WGS sequence"/>
</dbReference>
<evidence type="ECO:0000313" key="2">
    <source>
        <dbReference type="EMBL" id="OAQ32981.1"/>
    </source>
</evidence>
<proteinExistence type="predicted"/>
<dbReference type="OrthoDB" id="2362311at2759"/>